<sequence>MSSVAASFESFLHDAPQLFFVYELGEQHVSYVNPAYEHLLQGHCAQVNEELPVLLARVHPDDQEHAADCWQRWCAGQLHEPFELRLRTPQGEDQHLCVTPHRRVEAESTTQVVGLVDDITATKRMLWHADKYNSKKNTTLEILSHDLAGPFSVLEQMSDYFREVTAPLQNPELTGLIEHMRILCGNSVNLIRDFIDEEFLDSVHITLKRERVDLVEKLRLVLEQYQGGERMLGQRVVFQAEQTPLYVEMDQNKFMQVINNLFSNAIKFTPEGGTITVAVSREESQAVVRVTDTGIGIPEALQPGLFEKFTKAQRPGLHGERSTGLGMSIIKTIVELHEGAITFHSQEGVGTTFVITLPALLA</sequence>
<dbReference type="InterPro" id="IPR036890">
    <property type="entry name" value="HATPase_C_sf"/>
</dbReference>
<dbReference type="Proteomes" id="UP000632273">
    <property type="component" value="Unassembled WGS sequence"/>
</dbReference>
<dbReference type="InterPro" id="IPR004358">
    <property type="entry name" value="Sig_transdc_His_kin-like_C"/>
</dbReference>
<dbReference type="InterPro" id="IPR005467">
    <property type="entry name" value="His_kinase_dom"/>
</dbReference>
<dbReference type="CDD" id="cd00130">
    <property type="entry name" value="PAS"/>
    <property type="match status" value="1"/>
</dbReference>
<organism evidence="7 8">
    <name type="scientific">Hymenobacter cavernae</name>
    <dbReference type="NCBI Taxonomy" id="2044852"/>
    <lineage>
        <taxon>Bacteria</taxon>
        <taxon>Pseudomonadati</taxon>
        <taxon>Bacteroidota</taxon>
        <taxon>Cytophagia</taxon>
        <taxon>Cytophagales</taxon>
        <taxon>Hymenobacteraceae</taxon>
        <taxon>Hymenobacter</taxon>
    </lineage>
</organism>
<reference evidence="8" key="1">
    <citation type="journal article" date="2019" name="Int. J. Syst. Evol. Microbiol.">
        <title>The Global Catalogue of Microorganisms (GCM) 10K type strain sequencing project: providing services to taxonomists for standard genome sequencing and annotation.</title>
        <authorList>
            <consortium name="The Broad Institute Genomics Platform"/>
            <consortium name="The Broad Institute Genome Sequencing Center for Infectious Disease"/>
            <person name="Wu L."/>
            <person name="Ma J."/>
        </authorList>
    </citation>
    <scope>NUCLEOTIDE SEQUENCE [LARGE SCALE GENOMIC DNA]</scope>
    <source>
        <strain evidence="8">CGMCC 1.15197</strain>
    </source>
</reference>
<dbReference type="SMART" id="SM00387">
    <property type="entry name" value="HATPase_c"/>
    <property type="match status" value="1"/>
</dbReference>
<keyword evidence="3" id="KW-0808">Transferase</keyword>
<dbReference type="RefSeq" id="WP_188813568.1">
    <property type="nucleotide sequence ID" value="NZ_BMHT01000003.1"/>
</dbReference>
<dbReference type="EMBL" id="BMHT01000003">
    <property type="protein sequence ID" value="GGF08386.1"/>
    <property type="molecule type" value="Genomic_DNA"/>
</dbReference>
<protein>
    <recommendedName>
        <fullName evidence="2">histidine kinase</fullName>
        <ecNumber evidence="2">2.7.13.3</ecNumber>
    </recommendedName>
</protein>
<dbReference type="Gene3D" id="3.30.450.20">
    <property type="entry name" value="PAS domain"/>
    <property type="match status" value="1"/>
</dbReference>
<proteinExistence type="predicted"/>
<dbReference type="InterPro" id="IPR000014">
    <property type="entry name" value="PAS"/>
</dbReference>
<dbReference type="InterPro" id="IPR003594">
    <property type="entry name" value="HATPase_dom"/>
</dbReference>
<evidence type="ECO:0000256" key="5">
    <source>
        <dbReference type="ARBA" id="ARBA00023012"/>
    </source>
</evidence>
<dbReference type="Pfam" id="PF00989">
    <property type="entry name" value="PAS"/>
    <property type="match status" value="1"/>
</dbReference>
<accession>A0ABQ1U2S3</accession>
<dbReference type="PANTHER" id="PTHR43711">
    <property type="entry name" value="TWO-COMPONENT HISTIDINE KINASE"/>
    <property type="match status" value="1"/>
</dbReference>
<keyword evidence="5" id="KW-0902">Two-component regulatory system</keyword>
<dbReference type="Gene3D" id="3.30.565.10">
    <property type="entry name" value="Histidine kinase-like ATPase, C-terminal domain"/>
    <property type="match status" value="1"/>
</dbReference>
<comment type="catalytic activity">
    <reaction evidence="1">
        <text>ATP + protein L-histidine = ADP + protein N-phospho-L-histidine.</text>
        <dbReference type="EC" id="2.7.13.3"/>
    </reaction>
</comment>
<name>A0ABQ1U2S3_9BACT</name>
<gene>
    <name evidence="7" type="ORF">GCM10011383_19430</name>
</gene>
<dbReference type="SUPFAM" id="SSF55874">
    <property type="entry name" value="ATPase domain of HSP90 chaperone/DNA topoisomerase II/histidine kinase"/>
    <property type="match status" value="1"/>
</dbReference>
<comment type="caution">
    <text evidence="7">The sequence shown here is derived from an EMBL/GenBank/DDBJ whole genome shotgun (WGS) entry which is preliminary data.</text>
</comment>
<keyword evidence="8" id="KW-1185">Reference proteome</keyword>
<evidence type="ECO:0000313" key="8">
    <source>
        <dbReference type="Proteomes" id="UP000632273"/>
    </source>
</evidence>
<dbReference type="SUPFAM" id="SSF55785">
    <property type="entry name" value="PYP-like sensor domain (PAS domain)"/>
    <property type="match status" value="1"/>
</dbReference>
<keyword evidence="4" id="KW-0418">Kinase</keyword>
<evidence type="ECO:0000256" key="1">
    <source>
        <dbReference type="ARBA" id="ARBA00000085"/>
    </source>
</evidence>
<dbReference type="Pfam" id="PF02518">
    <property type="entry name" value="HATPase_c"/>
    <property type="match status" value="1"/>
</dbReference>
<evidence type="ECO:0000259" key="6">
    <source>
        <dbReference type="PROSITE" id="PS50109"/>
    </source>
</evidence>
<evidence type="ECO:0000313" key="7">
    <source>
        <dbReference type="EMBL" id="GGF08386.1"/>
    </source>
</evidence>
<dbReference type="EC" id="2.7.13.3" evidence="2"/>
<feature type="domain" description="Histidine kinase" evidence="6">
    <location>
        <begin position="142"/>
        <end position="361"/>
    </location>
</feature>
<dbReference type="PROSITE" id="PS50109">
    <property type="entry name" value="HIS_KIN"/>
    <property type="match status" value="1"/>
</dbReference>
<dbReference type="InterPro" id="IPR035965">
    <property type="entry name" value="PAS-like_dom_sf"/>
</dbReference>
<dbReference type="PANTHER" id="PTHR43711:SF26">
    <property type="entry name" value="SENSOR HISTIDINE KINASE RCSC"/>
    <property type="match status" value="1"/>
</dbReference>
<evidence type="ECO:0000256" key="3">
    <source>
        <dbReference type="ARBA" id="ARBA00022679"/>
    </source>
</evidence>
<dbReference type="CDD" id="cd00075">
    <property type="entry name" value="HATPase"/>
    <property type="match status" value="1"/>
</dbReference>
<dbReference type="InterPro" id="IPR050736">
    <property type="entry name" value="Sensor_HK_Regulatory"/>
</dbReference>
<evidence type="ECO:0000256" key="4">
    <source>
        <dbReference type="ARBA" id="ARBA00022777"/>
    </source>
</evidence>
<evidence type="ECO:0000256" key="2">
    <source>
        <dbReference type="ARBA" id="ARBA00012438"/>
    </source>
</evidence>
<dbReference type="InterPro" id="IPR013767">
    <property type="entry name" value="PAS_fold"/>
</dbReference>
<dbReference type="PRINTS" id="PR00344">
    <property type="entry name" value="BCTRLSENSOR"/>
</dbReference>